<evidence type="ECO:0000256" key="1">
    <source>
        <dbReference type="SAM" id="Phobius"/>
    </source>
</evidence>
<organism evidence="2 3">
    <name type="scientific">Pinctada imbricata</name>
    <name type="common">Atlantic pearl-oyster</name>
    <name type="synonym">Pinctada martensii</name>
    <dbReference type="NCBI Taxonomy" id="66713"/>
    <lineage>
        <taxon>Eukaryota</taxon>
        <taxon>Metazoa</taxon>
        <taxon>Spiralia</taxon>
        <taxon>Lophotrochozoa</taxon>
        <taxon>Mollusca</taxon>
        <taxon>Bivalvia</taxon>
        <taxon>Autobranchia</taxon>
        <taxon>Pteriomorphia</taxon>
        <taxon>Pterioida</taxon>
        <taxon>Pterioidea</taxon>
        <taxon>Pteriidae</taxon>
        <taxon>Pinctada</taxon>
    </lineage>
</organism>
<accession>A0AA89CAH5</accession>
<feature type="transmembrane region" description="Helical" evidence="1">
    <location>
        <begin position="91"/>
        <end position="107"/>
    </location>
</feature>
<keyword evidence="1" id="KW-0472">Membrane</keyword>
<keyword evidence="1" id="KW-1133">Transmembrane helix</keyword>
<dbReference type="EMBL" id="VSWD01000001">
    <property type="protein sequence ID" value="KAK3108143.1"/>
    <property type="molecule type" value="Genomic_DNA"/>
</dbReference>
<evidence type="ECO:0000313" key="3">
    <source>
        <dbReference type="Proteomes" id="UP001186944"/>
    </source>
</evidence>
<proteinExistence type="predicted"/>
<keyword evidence="1" id="KW-0812">Transmembrane</keyword>
<comment type="caution">
    <text evidence="2">The sequence shown here is derived from an EMBL/GenBank/DDBJ whole genome shotgun (WGS) entry which is preliminary data.</text>
</comment>
<keyword evidence="3" id="KW-1185">Reference proteome</keyword>
<feature type="non-terminal residue" evidence="2">
    <location>
        <position position="1"/>
    </location>
</feature>
<dbReference type="Proteomes" id="UP001186944">
    <property type="component" value="Unassembled WGS sequence"/>
</dbReference>
<sequence>AIDCWVCDSSSDPTNCGESVNEQGLQDSYSTASNCAACGKTFTSLGTIWSSVKRTCLTSASDTCVNKMGYGSCTCSTTYCNGQNRNGMSTVLVFVSLTLIFTVYAYLN</sequence>
<reference evidence="2" key="1">
    <citation type="submission" date="2019-08" db="EMBL/GenBank/DDBJ databases">
        <title>The improved chromosome-level genome for the pearl oyster Pinctada fucata martensii using PacBio sequencing and Hi-C.</title>
        <authorList>
            <person name="Zheng Z."/>
        </authorList>
    </citation>
    <scope>NUCLEOTIDE SEQUENCE</scope>
    <source>
        <strain evidence="2">ZZ-2019</strain>
        <tissue evidence="2">Adductor muscle</tissue>
    </source>
</reference>
<name>A0AA89CAH5_PINIB</name>
<dbReference type="AlphaFoldDB" id="A0AA89CAH5"/>
<gene>
    <name evidence="2" type="ORF">FSP39_001924</name>
</gene>
<protein>
    <submittedName>
        <fullName evidence="2">Uncharacterized protein</fullName>
    </submittedName>
</protein>
<evidence type="ECO:0000313" key="2">
    <source>
        <dbReference type="EMBL" id="KAK3108143.1"/>
    </source>
</evidence>